<gene>
    <name evidence="3" type="ORF">K469DRAFT_786353</name>
</gene>
<dbReference type="Pfam" id="PF13561">
    <property type="entry name" value="adh_short_C2"/>
    <property type="match status" value="1"/>
</dbReference>
<dbReference type="EMBL" id="ML994644">
    <property type="protein sequence ID" value="KAF2183057.1"/>
    <property type="molecule type" value="Genomic_DNA"/>
</dbReference>
<dbReference type="AlphaFoldDB" id="A0A6A6DTP6"/>
<dbReference type="Gene3D" id="3.40.50.720">
    <property type="entry name" value="NAD(P)-binding Rossmann-like Domain"/>
    <property type="match status" value="1"/>
</dbReference>
<dbReference type="InterPro" id="IPR020904">
    <property type="entry name" value="Sc_DH/Rdtase_CS"/>
</dbReference>
<dbReference type="InterPro" id="IPR002347">
    <property type="entry name" value="SDR_fam"/>
</dbReference>
<dbReference type="GO" id="GO:0016616">
    <property type="term" value="F:oxidoreductase activity, acting on the CH-OH group of donors, NAD or NADP as acceptor"/>
    <property type="evidence" value="ECO:0007669"/>
    <property type="project" value="TreeGrafter"/>
</dbReference>
<dbReference type="Proteomes" id="UP000800200">
    <property type="component" value="Unassembled WGS sequence"/>
</dbReference>
<dbReference type="FunFam" id="3.40.50.720:FF:000084">
    <property type="entry name" value="Short-chain dehydrogenase reductase"/>
    <property type="match status" value="1"/>
</dbReference>
<sequence>MASNLTVSYPDLRGKVFIVTGAASGMGRTLSLQLAAQGANIGLLDLQSPDPVAKEITSLGTGASGVAITVNVQDTAAVNRVVQDVIDRYGRLDGAVNMAGYVGNQKLGETGNVVEVVKDEDWDEIFKTNLGGVKNCLRAEPSLIKNKASIVNAASIVGQQGMAFVAPYSTSKWAVIGLSKCAAQEVASRGILVNAVAPGMVETPLLHSMGDPTTLQTALINRIVMRRFANPEEATKVIVFLLSDEASYITGSVVNIDGGYE</sequence>
<dbReference type="CDD" id="cd05233">
    <property type="entry name" value="SDR_c"/>
    <property type="match status" value="1"/>
</dbReference>
<dbReference type="OrthoDB" id="1669814at2759"/>
<evidence type="ECO:0000256" key="2">
    <source>
        <dbReference type="ARBA" id="ARBA00022857"/>
    </source>
</evidence>
<keyword evidence="4" id="KW-1185">Reference proteome</keyword>
<name>A0A6A6DTP6_9PEZI</name>
<evidence type="ECO:0000256" key="1">
    <source>
        <dbReference type="ARBA" id="ARBA00006484"/>
    </source>
</evidence>
<dbReference type="GO" id="GO:0048038">
    <property type="term" value="F:quinone binding"/>
    <property type="evidence" value="ECO:0007669"/>
    <property type="project" value="TreeGrafter"/>
</dbReference>
<accession>A0A6A6DTP6</accession>
<dbReference type="PROSITE" id="PS00061">
    <property type="entry name" value="ADH_SHORT"/>
    <property type="match status" value="1"/>
</dbReference>
<dbReference type="GO" id="GO:0006633">
    <property type="term" value="P:fatty acid biosynthetic process"/>
    <property type="evidence" value="ECO:0007669"/>
    <property type="project" value="TreeGrafter"/>
</dbReference>
<organism evidence="3 4">
    <name type="scientific">Zopfia rhizophila CBS 207.26</name>
    <dbReference type="NCBI Taxonomy" id="1314779"/>
    <lineage>
        <taxon>Eukaryota</taxon>
        <taxon>Fungi</taxon>
        <taxon>Dikarya</taxon>
        <taxon>Ascomycota</taxon>
        <taxon>Pezizomycotina</taxon>
        <taxon>Dothideomycetes</taxon>
        <taxon>Dothideomycetes incertae sedis</taxon>
        <taxon>Zopfiaceae</taxon>
        <taxon>Zopfia</taxon>
    </lineage>
</organism>
<comment type="similarity">
    <text evidence="1">Belongs to the short-chain dehydrogenases/reductases (SDR) family.</text>
</comment>
<keyword evidence="2" id="KW-0521">NADP</keyword>
<dbReference type="PRINTS" id="PR00081">
    <property type="entry name" value="GDHRDH"/>
</dbReference>
<dbReference type="SUPFAM" id="SSF51735">
    <property type="entry name" value="NAD(P)-binding Rossmann-fold domains"/>
    <property type="match status" value="1"/>
</dbReference>
<protein>
    <submittedName>
        <fullName evidence="3">3-oxoacyl-reductase</fullName>
    </submittedName>
</protein>
<dbReference type="PANTHER" id="PTHR42760:SF45">
    <property type="entry name" value="SHORT CHAIN DEHYDROGENASE_REDUCTASE FAMILY PROTEIN, PUTATIVE (AFU_ORTHOLOGUE AFUA_3G09150)-RELATED"/>
    <property type="match status" value="1"/>
</dbReference>
<proteinExistence type="inferred from homology"/>
<dbReference type="InterPro" id="IPR036291">
    <property type="entry name" value="NAD(P)-bd_dom_sf"/>
</dbReference>
<reference evidence="3" key="1">
    <citation type="journal article" date="2020" name="Stud. Mycol.">
        <title>101 Dothideomycetes genomes: a test case for predicting lifestyles and emergence of pathogens.</title>
        <authorList>
            <person name="Haridas S."/>
            <person name="Albert R."/>
            <person name="Binder M."/>
            <person name="Bloem J."/>
            <person name="Labutti K."/>
            <person name="Salamov A."/>
            <person name="Andreopoulos B."/>
            <person name="Baker S."/>
            <person name="Barry K."/>
            <person name="Bills G."/>
            <person name="Bluhm B."/>
            <person name="Cannon C."/>
            <person name="Castanera R."/>
            <person name="Culley D."/>
            <person name="Daum C."/>
            <person name="Ezra D."/>
            <person name="Gonzalez J."/>
            <person name="Henrissat B."/>
            <person name="Kuo A."/>
            <person name="Liang C."/>
            <person name="Lipzen A."/>
            <person name="Lutzoni F."/>
            <person name="Magnuson J."/>
            <person name="Mondo S."/>
            <person name="Nolan M."/>
            <person name="Ohm R."/>
            <person name="Pangilinan J."/>
            <person name="Park H.-J."/>
            <person name="Ramirez L."/>
            <person name="Alfaro M."/>
            <person name="Sun H."/>
            <person name="Tritt A."/>
            <person name="Yoshinaga Y."/>
            <person name="Zwiers L.-H."/>
            <person name="Turgeon B."/>
            <person name="Goodwin S."/>
            <person name="Spatafora J."/>
            <person name="Crous P."/>
            <person name="Grigoriev I."/>
        </authorList>
    </citation>
    <scope>NUCLEOTIDE SEQUENCE</scope>
    <source>
        <strain evidence="3">CBS 207.26</strain>
    </source>
</reference>
<evidence type="ECO:0000313" key="3">
    <source>
        <dbReference type="EMBL" id="KAF2183057.1"/>
    </source>
</evidence>
<dbReference type="PANTHER" id="PTHR42760">
    <property type="entry name" value="SHORT-CHAIN DEHYDROGENASES/REDUCTASES FAMILY MEMBER"/>
    <property type="match status" value="1"/>
</dbReference>
<dbReference type="PRINTS" id="PR00080">
    <property type="entry name" value="SDRFAMILY"/>
</dbReference>
<evidence type="ECO:0000313" key="4">
    <source>
        <dbReference type="Proteomes" id="UP000800200"/>
    </source>
</evidence>